<keyword evidence="2" id="KW-0865">Zymogen</keyword>
<dbReference type="PANTHER" id="PTHR12411">
    <property type="entry name" value="CYSTEINE PROTEASE FAMILY C1-RELATED"/>
    <property type="match status" value="1"/>
</dbReference>
<organism evidence="6">
    <name type="scientific">Megaviridae environmental sample</name>
    <dbReference type="NCBI Taxonomy" id="1737588"/>
    <lineage>
        <taxon>Viruses</taxon>
        <taxon>Varidnaviria</taxon>
        <taxon>Bamfordvirae</taxon>
        <taxon>Nucleocytoviricota</taxon>
        <taxon>Megaviricetes</taxon>
        <taxon>Imitervirales</taxon>
        <taxon>Mimiviridae</taxon>
        <taxon>environmental samples</taxon>
    </lineage>
</organism>
<dbReference type="GO" id="GO:0006508">
    <property type="term" value="P:proteolysis"/>
    <property type="evidence" value="ECO:0007669"/>
    <property type="project" value="UniProtKB-KW"/>
</dbReference>
<keyword evidence="3" id="KW-1015">Disulfide bond</keyword>
<protein>
    <submittedName>
        <fullName evidence="6">Papain family cysteine protease</fullName>
    </submittedName>
</protein>
<comment type="similarity">
    <text evidence="1">Belongs to the peptidase C1 family.</text>
</comment>
<dbReference type="PROSITE" id="PS00139">
    <property type="entry name" value="THIOL_PROTEASE_CYS"/>
    <property type="match status" value="1"/>
</dbReference>
<proteinExistence type="inferred from homology"/>
<dbReference type="InterPro" id="IPR013128">
    <property type="entry name" value="Peptidase_C1A"/>
</dbReference>
<dbReference type="FunFam" id="3.90.70.10:FF:000039">
    <property type="entry name" value="Cysteine proteinase 2, putative"/>
    <property type="match status" value="1"/>
</dbReference>
<dbReference type="InterPro" id="IPR013201">
    <property type="entry name" value="Prot_inhib_I29"/>
</dbReference>
<dbReference type="EMBL" id="MN448274">
    <property type="protein sequence ID" value="QFG73901.1"/>
    <property type="molecule type" value="Genomic_DNA"/>
</dbReference>
<dbReference type="Pfam" id="PF08246">
    <property type="entry name" value="Inhibitor_I29"/>
    <property type="match status" value="1"/>
</dbReference>
<dbReference type="Pfam" id="PF00112">
    <property type="entry name" value="Peptidase_C1"/>
    <property type="match status" value="1"/>
</dbReference>
<keyword evidence="6" id="KW-0378">Hydrolase</keyword>
<dbReference type="InterPro" id="IPR000668">
    <property type="entry name" value="Peptidase_C1A_C"/>
</dbReference>
<dbReference type="Gene3D" id="3.90.70.10">
    <property type="entry name" value="Cysteine proteinases"/>
    <property type="match status" value="1"/>
</dbReference>
<sequence>MFKTFITLLGLSSVLGCNKLNAINHRPLFEDFIEKYSKEYDSDEYNKRFEIFIDNVNYIREHNCNNHNYKLEINTYADLHAEEFDALFKSNLEQDFTCDDFSTSKAALNNSTLPTSIDWRDEGAVTPVKNQGSCGSCWAFSTSGAVEGAHAIAGNELVSLSEQQLVDCSHDGNMGCNGGLMDYGFEYVMDNGLCMEDTYKYIAKEGTCTLCKSIANISSCVDVTPSNQMHLMQAVALQPVSIAIEADTMVFQFYKNGIIDSKKCGTNLDHGVLVVGYGEEDGKKYWWVKNSWGDSWGESGYLRIERSEETDDDGICGVAMQPSYPVV</sequence>
<dbReference type="InterPro" id="IPR000169">
    <property type="entry name" value="Pept_cys_AS"/>
</dbReference>
<evidence type="ECO:0000259" key="5">
    <source>
        <dbReference type="SMART" id="SM00848"/>
    </source>
</evidence>
<evidence type="ECO:0000256" key="3">
    <source>
        <dbReference type="ARBA" id="ARBA00023157"/>
    </source>
</evidence>
<reference evidence="6" key="1">
    <citation type="journal article" date="2019" name="Philos. Trans. R. Soc. Lond., B, Biol. Sci.">
        <title>Targeted metagenomic recovery of four divergent viruses reveals shared and distinctive characteristics of giant viruses of marine eukaryotes.</title>
        <authorList>
            <person name="Needham D.M."/>
            <person name="Poirier C."/>
            <person name="Hehenberger E."/>
            <person name="Jimenez V."/>
            <person name="Swalwell J.E."/>
            <person name="Santoro A.E."/>
            <person name="Worden A.Z."/>
        </authorList>
    </citation>
    <scope>NUCLEOTIDE SEQUENCE</scope>
    <source>
        <strain evidence="6">OPacV-662</strain>
    </source>
</reference>
<dbReference type="PROSITE" id="PS00639">
    <property type="entry name" value="THIOL_PROTEASE_HIS"/>
    <property type="match status" value="1"/>
</dbReference>
<dbReference type="InterPro" id="IPR039417">
    <property type="entry name" value="Peptidase_C1A_papain-like"/>
</dbReference>
<evidence type="ECO:0000256" key="2">
    <source>
        <dbReference type="ARBA" id="ARBA00023145"/>
    </source>
</evidence>
<dbReference type="CDD" id="cd02248">
    <property type="entry name" value="Peptidase_C1A"/>
    <property type="match status" value="1"/>
</dbReference>
<feature type="domain" description="Peptidase C1A papain C-terminal" evidence="4">
    <location>
        <begin position="113"/>
        <end position="326"/>
    </location>
</feature>
<dbReference type="SMART" id="SM00848">
    <property type="entry name" value="Inhibitor_I29"/>
    <property type="match status" value="1"/>
</dbReference>
<evidence type="ECO:0000256" key="1">
    <source>
        <dbReference type="ARBA" id="ARBA00008455"/>
    </source>
</evidence>
<keyword evidence="6" id="KW-0645">Protease</keyword>
<dbReference type="SUPFAM" id="SSF54001">
    <property type="entry name" value="Cysteine proteinases"/>
    <property type="match status" value="1"/>
</dbReference>
<evidence type="ECO:0000313" key="6">
    <source>
        <dbReference type="EMBL" id="QFG73901.1"/>
    </source>
</evidence>
<dbReference type="SMART" id="SM00645">
    <property type="entry name" value="Pept_C1"/>
    <property type="match status" value="1"/>
</dbReference>
<dbReference type="PRINTS" id="PR00705">
    <property type="entry name" value="PAPAIN"/>
</dbReference>
<accession>A0A5J6VKH6</accession>
<dbReference type="PROSITE" id="PS51257">
    <property type="entry name" value="PROKAR_LIPOPROTEIN"/>
    <property type="match status" value="1"/>
</dbReference>
<dbReference type="InterPro" id="IPR025660">
    <property type="entry name" value="Pept_his_AS"/>
</dbReference>
<evidence type="ECO:0000259" key="4">
    <source>
        <dbReference type="SMART" id="SM00645"/>
    </source>
</evidence>
<name>A0A5J6VKH6_9VIRU</name>
<dbReference type="GO" id="GO:0008234">
    <property type="term" value="F:cysteine-type peptidase activity"/>
    <property type="evidence" value="ECO:0007669"/>
    <property type="project" value="InterPro"/>
</dbReference>
<dbReference type="InterPro" id="IPR038765">
    <property type="entry name" value="Papain-like_cys_pep_sf"/>
</dbReference>
<feature type="domain" description="Cathepsin propeptide inhibitor" evidence="5">
    <location>
        <begin position="29"/>
        <end position="84"/>
    </location>
</feature>